<dbReference type="AlphaFoldDB" id="A0A2D0NBF5"/>
<dbReference type="InterPro" id="IPR046699">
    <property type="entry name" value="ARPP-1"/>
</dbReference>
<dbReference type="Proteomes" id="UP000223913">
    <property type="component" value="Unassembled WGS sequence"/>
</dbReference>
<evidence type="ECO:0000259" key="1">
    <source>
        <dbReference type="Pfam" id="PF20208"/>
    </source>
</evidence>
<evidence type="ECO:0000313" key="3">
    <source>
        <dbReference type="Proteomes" id="UP000223913"/>
    </source>
</evidence>
<gene>
    <name evidence="2" type="ORF">CRP01_15335</name>
</gene>
<dbReference type="EMBL" id="PDUD01000020">
    <property type="protein sequence ID" value="PHN05841.1"/>
    <property type="molecule type" value="Genomic_DNA"/>
</dbReference>
<reference evidence="2 3" key="1">
    <citation type="submission" date="2017-10" db="EMBL/GenBank/DDBJ databases">
        <title>The draft genome sequence of Lewinella nigricans NBRC 102662.</title>
        <authorList>
            <person name="Wang K."/>
        </authorList>
    </citation>
    <scope>NUCLEOTIDE SEQUENCE [LARGE SCALE GENOMIC DNA]</scope>
    <source>
        <strain evidence="2 3">NBRC 102662</strain>
    </source>
</reference>
<feature type="domain" description="ARG and Rhodanese-Phosphatase-superfamily-associated" evidence="1">
    <location>
        <begin position="43"/>
        <end position="323"/>
    </location>
</feature>
<sequence>MKKLSTFLFLVAAFVACRQESNTGEQAQLEQAPSLSLVTEDQAEWQFQDLRLYPILASDTYLSDNAAAGELKTLAEAIETYGFRISEKKPFGRFEDSGAVNNLTVQNKTGDAVFLMSGDIVRGGRQDRVVGEDQIIAARSLKDIPVFCVEQGRWQFEGETENEEDVATRQDQVFAFSGYYHVAAGDIRNTLATSKNQQEVWDKVSRITSHYAIDSHTGAYASLESSEDFTRERDAYVRFFADKFTDMENMVGILAVSGKQIIATDIFGHPDLLQRQLPSLLHSYATDAVTLGEAVAVSDRQLQKQIDRTNKAVQTASLTRYKGAITHHFVKAPGE</sequence>
<dbReference type="RefSeq" id="WP_099150931.1">
    <property type="nucleotide sequence ID" value="NZ_PDUD01000020.1"/>
</dbReference>
<name>A0A2D0NBF5_FLAN2</name>
<organism evidence="2 3">
    <name type="scientific">Flavilitoribacter nigricans (strain ATCC 23147 / DSM 23189 / NBRC 102662 / NCIMB 1420 / SS-2)</name>
    <name type="common">Lewinella nigricans</name>
    <dbReference type="NCBI Taxonomy" id="1122177"/>
    <lineage>
        <taxon>Bacteria</taxon>
        <taxon>Pseudomonadati</taxon>
        <taxon>Bacteroidota</taxon>
        <taxon>Saprospiria</taxon>
        <taxon>Saprospirales</taxon>
        <taxon>Lewinellaceae</taxon>
        <taxon>Flavilitoribacter</taxon>
    </lineage>
</organism>
<proteinExistence type="predicted"/>
<protein>
    <recommendedName>
        <fullName evidence="1">ARG and Rhodanese-Phosphatase-superfamily-associated domain-containing protein</fullName>
    </recommendedName>
</protein>
<comment type="caution">
    <text evidence="2">The sequence shown here is derived from an EMBL/GenBank/DDBJ whole genome shotgun (WGS) entry which is preliminary data.</text>
</comment>
<dbReference type="OrthoDB" id="9796904at2"/>
<dbReference type="Pfam" id="PF20208">
    <property type="entry name" value="ARPP-1"/>
    <property type="match status" value="1"/>
</dbReference>
<accession>A0A2D0NBF5</accession>
<evidence type="ECO:0000313" key="2">
    <source>
        <dbReference type="EMBL" id="PHN05841.1"/>
    </source>
</evidence>
<dbReference type="PROSITE" id="PS51257">
    <property type="entry name" value="PROKAR_LIPOPROTEIN"/>
    <property type="match status" value="1"/>
</dbReference>
<keyword evidence="3" id="KW-1185">Reference proteome</keyword>